<name>A0A7Y4LWK5_9BRAD</name>
<evidence type="ECO:0000313" key="2">
    <source>
        <dbReference type="EMBL" id="NOJ41533.1"/>
    </source>
</evidence>
<dbReference type="EMBL" id="JAAVLX010000005">
    <property type="protein sequence ID" value="NOJ41533.1"/>
    <property type="molecule type" value="Genomic_DNA"/>
</dbReference>
<sequence length="89" mass="9849">MSTVRVSQWDKIMEVIQATSLLAVLQNPKIPDKYRGQTKDGSSDVQQGRKELSRIGPKSELENEKLKTIGAVGSELRLAREPKVLGTNT</sequence>
<dbReference type="AlphaFoldDB" id="A0A7Y4LWK5"/>
<dbReference type="RefSeq" id="WP_171580776.1">
    <property type="nucleotide sequence ID" value="NZ_JAAVLX010000005.1"/>
</dbReference>
<keyword evidence="3" id="KW-1185">Reference proteome</keyword>
<feature type="region of interest" description="Disordered" evidence="1">
    <location>
        <begin position="31"/>
        <end position="59"/>
    </location>
</feature>
<reference evidence="2 3" key="1">
    <citation type="submission" date="2020-03" db="EMBL/GenBank/DDBJ databases">
        <title>Bradyrhizobium diversity isolated from nodules of Indigofera sp.</title>
        <authorList>
            <person name="Klepa M."/>
            <person name="Helene L."/>
            <person name="Hungria M."/>
        </authorList>
    </citation>
    <scope>NUCLEOTIDE SEQUENCE [LARGE SCALE GENOMIC DNA]</scope>
    <source>
        <strain evidence="2 3">WSM 1791</strain>
    </source>
</reference>
<organism evidence="2 3">
    <name type="scientific">Bradyrhizobium australiense</name>
    <dbReference type="NCBI Taxonomy" id="2721161"/>
    <lineage>
        <taxon>Bacteria</taxon>
        <taxon>Pseudomonadati</taxon>
        <taxon>Pseudomonadota</taxon>
        <taxon>Alphaproteobacteria</taxon>
        <taxon>Hyphomicrobiales</taxon>
        <taxon>Nitrobacteraceae</taxon>
        <taxon>Bradyrhizobium</taxon>
    </lineage>
</organism>
<proteinExistence type="predicted"/>
<evidence type="ECO:0000256" key="1">
    <source>
        <dbReference type="SAM" id="MobiDB-lite"/>
    </source>
</evidence>
<protein>
    <submittedName>
        <fullName evidence="2">Uncharacterized protein</fullName>
    </submittedName>
</protein>
<dbReference type="Proteomes" id="UP000544122">
    <property type="component" value="Unassembled WGS sequence"/>
</dbReference>
<comment type="caution">
    <text evidence="2">The sequence shown here is derived from an EMBL/GenBank/DDBJ whole genome shotgun (WGS) entry which is preliminary data.</text>
</comment>
<accession>A0A7Y4LWK5</accession>
<gene>
    <name evidence="2" type="ORF">HCN58_18360</name>
</gene>
<evidence type="ECO:0000313" key="3">
    <source>
        <dbReference type="Proteomes" id="UP000544122"/>
    </source>
</evidence>